<dbReference type="KEGG" id="dov:DSCO28_02680"/>
<dbReference type="InterPro" id="IPR010985">
    <property type="entry name" value="Ribbon_hlx_hlx"/>
</dbReference>
<proteinExistence type="predicted"/>
<evidence type="ECO:0000313" key="1">
    <source>
        <dbReference type="EMBL" id="BBO79702.1"/>
    </source>
</evidence>
<reference evidence="1 2" key="1">
    <citation type="submission" date="2019-11" db="EMBL/GenBank/DDBJ databases">
        <title>Comparative genomics of hydrocarbon-degrading Desulfosarcina strains.</title>
        <authorList>
            <person name="Watanabe M."/>
            <person name="Kojima H."/>
            <person name="Fukui M."/>
        </authorList>
    </citation>
    <scope>NUCLEOTIDE SEQUENCE [LARGE SCALE GENOMIC DNA]</scope>
    <source>
        <strain evidence="1 2">28bB2T</strain>
    </source>
</reference>
<dbReference type="RefSeq" id="WP_173178998.1">
    <property type="nucleotide sequence ID" value="NZ_AP021876.1"/>
</dbReference>
<dbReference type="AlphaFoldDB" id="A0A5K7ZCI3"/>
<sequence>MTDRSDTTTCTDDTQQFTIQLPCGLAKRIEKYAQETGNSNTGVVIEALDALLRGRKVD</sequence>
<dbReference type="GO" id="GO:0006355">
    <property type="term" value="P:regulation of DNA-templated transcription"/>
    <property type="evidence" value="ECO:0007669"/>
    <property type="project" value="InterPro"/>
</dbReference>
<evidence type="ECO:0008006" key="3">
    <source>
        <dbReference type="Google" id="ProtNLM"/>
    </source>
</evidence>
<dbReference type="Proteomes" id="UP000425960">
    <property type="component" value="Chromosome"/>
</dbReference>
<dbReference type="SUPFAM" id="SSF47598">
    <property type="entry name" value="Ribbon-helix-helix"/>
    <property type="match status" value="1"/>
</dbReference>
<accession>A0A5K7ZCI3</accession>
<name>A0A5K7ZCI3_9BACT</name>
<organism evidence="1 2">
    <name type="scientific">Desulfosarcina ovata subsp. sediminis</name>
    <dbReference type="NCBI Taxonomy" id="885957"/>
    <lineage>
        <taxon>Bacteria</taxon>
        <taxon>Pseudomonadati</taxon>
        <taxon>Thermodesulfobacteriota</taxon>
        <taxon>Desulfobacteria</taxon>
        <taxon>Desulfobacterales</taxon>
        <taxon>Desulfosarcinaceae</taxon>
        <taxon>Desulfosarcina</taxon>
    </lineage>
</organism>
<evidence type="ECO:0000313" key="2">
    <source>
        <dbReference type="Proteomes" id="UP000425960"/>
    </source>
</evidence>
<protein>
    <recommendedName>
        <fullName evidence="3">Arc-like DNA binding domain-containing protein</fullName>
    </recommendedName>
</protein>
<gene>
    <name evidence="1" type="ORF">DSCO28_02680</name>
</gene>
<dbReference type="EMBL" id="AP021876">
    <property type="protein sequence ID" value="BBO79702.1"/>
    <property type="molecule type" value="Genomic_DNA"/>
</dbReference>